<dbReference type="InterPro" id="IPR000719">
    <property type="entry name" value="Prot_kinase_dom"/>
</dbReference>
<feature type="binding site" evidence="12">
    <location>
        <position position="176"/>
    </location>
    <ligand>
        <name>ATP</name>
        <dbReference type="ChEBI" id="CHEBI:30616"/>
    </ligand>
</feature>
<evidence type="ECO:0000256" key="11">
    <source>
        <dbReference type="PROSITE-ProRule" id="PRU00192"/>
    </source>
</evidence>
<dbReference type="GO" id="GO:0004715">
    <property type="term" value="F:non-membrane spanning protein tyrosine kinase activity"/>
    <property type="evidence" value="ECO:0007669"/>
    <property type="project" value="UniProtKB-EC"/>
</dbReference>
<gene>
    <name evidence="17" type="primary">LOC113797752</name>
</gene>
<feature type="region of interest" description="Disordered" evidence="13">
    <location>
        <begin position="691"/>
        <end position="746"/>
    </location>
</feature>
<dbReference type="Gene3D" id="4.10.680.10">
    <property type="entry name" value="Cdc42-like binding domain"/>
    <property type="match status" value="1"/>
</dbReference>
<comment type="catalytic activity">
    <reaction evidence="10">
        <text>L-threonyl-[protein] + ATP = O-phospho-L-threonyl-[protein] + ADP + H(+)</text>
        <dbReference type="Rhea" id="RHEA:46608"/>
        <dbReference type="Rhea" id="RHEA-COMP:11060"/>
        <dbReference type="Rhea" id="RHEA-COMP:11605"/>
        <dbReference type="ChEBI" id="CHEBI:15378"/>
        <dbReference type="ChEBI" id="CHEBI:30013"/>
        <dbReference type="ChEBI" id="CHEBI:30616"/>
        <dbReference type="ChEBI" id="CHEBI:61977"/>
        <dbReference type="ChEBI" id="CHEBI:456216"/>
        <dbReference type="EC" id="2.7.11.1"/>
    </reaction>
</comment>
<dbReference type="InterPro" id="IPR037085">
    <property type="entry name" value="Cdc42-bd-like_dom_sf"/>
</dbReference>
<organism evidence="16 17">
    <name type="scientific">Dermatophagoides pteronyssinus</name>
    <name type="common">European house dust mite</name>
    <dbReference type="NCBI Taxonomy" id="6956"/>
    <lineage>
        <taxon>Eukaryota</taxon>
        <taxon>Metazoa</taxon>
        <taxon>Ecdysozoa</taxon>
        <taxon>Arthropoda</taxon>
        <taxon>Chelicerata</taxon>
        <taxon>Arachnida</taxon>
        <taxon>Acari</taxon>
        <taxon>Acariformes</taxon>
        <taxon>Sarcoptiformes</taxon>
        <taxon>Astigmata</taxon>
        <taxon>Psoroptidia</taxon>
        <taxon>Analgoidea</taxon>
        <taxon>Pyroglyphidae</taxon>
        <taxon>Dermatophagoidinae</taxon>
        <taxon>Dermatophagoides</taxon>
    </lineage>
</organism>
<dbReference type="KEGG" id="dpte:113797752"/>
<dbReference type="Pfam" id="PF07714">
    <property type="entry name" value="PK_Tyr_Ser-Thr"/>
    <property type="match status" value="1"/>
</dbReference>
<dbReference type="InterPro" id="IPR001452">
    <property type="entry name" value="SH3_domain"/>
</dbReference>
<proteinExistence type="predicted"/>
<dbReference type="Pfam" id="PF09027">
    <property type="entry name" value="GTPase_binding"/>
    <property type="match status" value="1"/>
</dbReference>
<accession>A0A6P6YGP7</accession>
<dbReference type="RefSeq" id="XP_027203989.1">
    <property type="nucleotide sequence ID" value="XM_027348188.1"/>
</dbReference>
<feature type="compositionally biased region" description="Low complexity" evidence="13">
    <location>
        <begin position="711"/>
        <end position="738"/>
    </location>
</feature>
<dbReference type="InterPro" id="IPR008266">
    <property type="entry name" value="Tyr_kinase_AS"/>
</dbReference>
<dbReference type="InterPro" id="IPR036028">
    <property type="entry name" value="SH3-like_dom_sf"/>
</dbReference>
<dbReference type="Gene3D" id="3.30.200.20">
    <property type="entry name" value="Phosphorylase Kinase, domain 1"/>
    <property type="match status" value="1"/>
</dbReference>
<keyword evidence="8 12" id="KW-0067">ATP-binding</keyword>
<dbReference type="SUPFAM" id="SSF56112">
    <property type="entry name" value="Protein kinase-like (PK-like)"/>
    <property type="match status" value="1"/>
</dbReference>
<dbReference type="InterPro" id="IPR011009">
    <property type="entry name" value="Kinase-like_dom_sf"/>
</dbReference>
<dbReference type="InParanoid" id="A0A6P6YGP7"/>
<keyword evidence="6 12" id="KW-0547">Nucleotide-binding</keyword>
<dbReference type="OrthoDB" id="635774at2759"/>
<dbReference type="FunFam" id="1.10.510.10:FF:000080">
    <property type="entry name" value="Putative activated CDC42 kinase 1"/>
    <property type="match status" value="1"/>
</dbReference>
<dbReference type="PROSITE" id="PS50011">
    <property type="entry name" value="PROTEIN_KINASE_DOM"/>
    <property type="match status" value="1"/>
</dbReference>
<dbReference type="SMART" id="SM00219">
    <property type="entry name" value="TyrKc"/>
    <property type="match status" value="1"/>
</dbReference>
<feature type="domain" description="Protein kinase" evidence="15">
    <location>
        <begin position="141"/>
        <end position="408"/>
    </location>
</feature>
<evidence type="ECO:0000313" key="16">
    <source>
        <dbReference type="Proteomes" id="UP000515146"/>
    </source>
</evidence>
<keyword evidence="9" id="KW-0829">Tyrosine-protein kinase</keyword>
<dbReference type="InterPro" id="IPR050198">
    <property type="entry name" value="Non-receptor_tyrosine_kinases"/>
</dbReference>
<evidence type="ECO:0000256" key="12">
    <source>
        <dbReference type="PROSITE-ProRule" id="PRU10141"/>
    </source>
</evidence>
<dbReference type="GO" id="GO:0005737">
    <property type="term" value="C:cytoplasm"/>
    <property type="evidence" value="ECO:0007669"/>
    <property type="project" value="UniProtKB-SubCell"/>
</dbReference>
<dbReference type="SUPFAM" id="SSF50044">
    <property type="entry name" value="SH3-domain"/>
    <property type="match status" value="1"/>
</dbReference>
<reference evidence="17" key="1">
    <citation type="submission" date="2025-08" db="UniProtKB">
        <authorList>
            <consortium name="RefSeq"/>
        </authorList>
    </citation>
    <scope>IDENTIFICATION</scope>
    <source>
        <strain evidence="17">Airmid</strain>
    </source>
</reference>
<evidence type="ECO:0000256" key="10">
    <source>
        <dbReference type="ARBA" id="ARBA00047899"/>
    </source>
</evidence>
<evidence type="ECO:0000259" key="15">
    <source>
        <dbReference type="PROSITE" id="PS50011"/>
    </source>
</evidence>
<dbReference type="InterPro" id="IPR017441">
    <property type="entry name" value="Protein_kinase_ATP_BS"/>
</dbReference>
<feature type="compositionally biased region" description="Pro residues" evidence="13">
    <location>
        <begin position="858"/>
        <end position="872"/>
    </location>
</feature>
<dbReference type="PRINTS" id="PR00109">
    <property type="entry name" value="TYRKINASE"/>
</dbReference>
<evidence type="ECO:0000256" key="2">
    <source>
        <dbReference type="ARBA" id="ARBA00011903"/>
    </source>
</evidence>
<dbReference type="PROSITE" id="PS50002">
    <property type="entry name" value="SH3"/>
    <property type="match status" value="1"/>
</dbReference>
<evidence type="ECO:0000256" key="7">
    <source>
        <dbReference type="ARBA" id="ARBA00022777"/>
    </source>
</evidence>
<dbReference type="AlphaFoldDB" id="A0A6P6YGP7"/>
<dbReference type="InterPro" id="IPR015116">
    <property type="entry name" value="Cdc42-bd-like"/>
</dbReference>
<dbReference type="InterPro" id="IPR055175">
    <property type="entry name" value="ACK/TNK-like_SAM"/>
</dbReference>
<protein>
    <recommendedName>
        <fullName evidence="2">non-specific protein-tyrosine kinase</fullName>
        <ecNumber evidence="2">2.7.10.2</ecNumber>
    </recommendedName>
</protein>
<dbReference type="SMART" id="SM00326">
    <property type="entry name" value="SH3"/>
    <property type="match status" value="1"/>
</dbReference>
<evidence type="ECO:0000256" key="8">
    <source>
        <dbReference type="ARBA" id="ARBA00022840"/>
    </source>
</evidence>
<feature type="region of interest" description="Disordered" evidence="13">
    <location>
        <begin position="899"/>
        <end position="942"/>
    </location>
</feature>
<evidence type="ECO:0000256" key="13">
    <source>
        <dbReference type="SAM" id="MobiDB-lite"/>
    </source>
</evidence>
<evidence type="ECO:0000256" key="4">
    <source>
        <dbReference type="ARBA" id="ARBA00022490"/>
    </source>
</evidence>
<evidence type="ECO:0000256" key="5">
    <source>
        <dbReference type="ARBA" id="ARBA00022679"/>
    </source>
</evidence>
<keyword evidence="3 11" id="KW-0728">SH3 domain</keyword>
<dbReference type="PROSITE" id="PS00107">
    <property type="entry name" value="PROTEIN_KINASE_ATP"/>
    <property type="match status" value="1"/>
</dbReference>
<dbReference type="InterPro" id="IPR001245">
    <property type="entry name" value="Ser-Thr/Tyr_kinase_cat_dom"/>
</dbReference>
<dbReference type="GO" id="GO:0005524">
    <property type="term" value="F:ATP binding"/>
    <property type="evidence" value="ECO:0007669"/>
    <property type="project" value="UniProtKB-UniRule"/>
</dbReference>
<dbReference type="PANTHER" id="PTHR24418">
    <property type="entry name" value="TYROSINE-PROTEIN KINASE"/>
    <property type="match status" value="1"/>
</dbReference>
<dbReference type="Proteomes" id="UP000515146">
    <property type="component" value="Unplaced"/>
</dbReference>
<evidence type="ECO:0000259" key="14">
    <source>
        <dbReference type="PROSITE" id="PS50002"/>
    </source>
</evidence>
<keyword evidence="5" id="KW-0808">Transferase</keyword>
<dbReference type="Gene3D" id="1.10.510.10">
    <property type="entry name" value="Transferase(Phosphotransferase) domain 1"/>
    <property type="match status" value="1"/>
</dbReference>
<keyword evidence="4" id="KW-0963">Cytoplasm</keyword>
<evidence type="ECO:0000256" key="6">
    <source>
        <dbReference type="ARBA" id="ARBA00022741"/>
    </source>
</evidence>
<evidence type="ECO:0000256" key="3">
    <source>
        <dbReference type="ARBA" id="ARBA00022443"/>
    </source>
</evidence>
<sequence length="942" mass="107936">MDDIDDFDPLYQLLKEVQLEHFYQTIKSIDVTKVEHFDNVVFDDLINQRVGMGAPAARRLLEAAKKRNNNNNGNSNKWKKNLFQIILPNARLKSENQQQQHTNIERLKTSNNDNDDDDLKIFDQEINQNNGLTCLISNKDIKLLDKIGDGSFGVVMRAQWIRTTLNKTSMKYVAVKVLKQQEILSRALEDFTKEVNAMHQLKHENLIRLYGIVLSTPMMMVTELAEQGSLRTKLIRTQGKIPFSILVNYSQQIGKGMDYLECKRLIHRDLATRNIFITGNDIIKIGDFGLMRSVPFDEDYYTMSDNMKVPFPWCALESLKYRQFSHSSDTWMYGVTLWEIFSFGQEPWAGLNGSQIIRKLEQNERLSSPDSCSRRIYQVMMLCWNREPKERPTFTAIVKFFKMEQPFKLKALNDFDGQNQQISTNMKLDMAKKQPILKLFYGDEIEVIEGKAENYWWKGQNQRTFDIGYFPRSMAKDLRSLKSNDISKPLKNSFIHTGHMDPTGKKSWGNPEFIEKMYLEHPIEPQDLIGFDQSISSNNDDDDDSISIPILETRNGRKNLNELINGGVKIEKISNLNDLNINHNLDIDHNHNHNNEQKEGILIDFENEVNHVEISPATMMNIVNVNVNQPPSTIANNDLAEIKFNTQEILDLYNQKPSSSLILNNQFDLSKEKDNDDNDLLTISSNNNVPLEHQQQQQQQESPRNESILDSNNSKNNSYSKYYMPPFDSQQSTTQQQQQPPPYSKTRYYSSVCTTTGICECNSNLTIDPTLSATTTRPSCQCCQFDLSYNPCLSNLASQFTPSISSMNFIPPPPAASNCMITTNNDLQQHNNCSFYNNHNNNNHLACSDEMTTLSTLPIPPPPPPPPPPPLSLPSSKSSFQTKICKDFIDELEANFSRTKVEQQHSELTTTNGSMVYPMINPPPKSYKTRRPAPPPPIQKKI</sequence>
<feature type="compositionally biased region" description="Pro residues" evidence="13">
    <location>
        <begin position="932"/>
        <end position="942"/>
    </location>
</feature>
<dbReference type="GO" id="GO:0004674">
    <property type="term" value="F:protein serine/threonine kinase activity"/>
    <property type="evidence" value="ECO:0007669"/>
    <property type="project" value="UniProtKB-EC"/>
</dbReference>
<evidence type="ECO:0000313" key="17">
    <source>
        <dbReference type="RefSeq" id="XP_027203989.1"/>
    </source>
</evidence>
<dbReference type="PROSITE" id="PS00109">
    <property type="entry name" value="PROTEIN_KINASE_TYR"/>
    <property type="match status" value="1"/>
</dbReference>
<dbReference type="Pfam" id="PF22931">
    <property type="entry name" value="SAM_TNK"/>
    <property type="match status" value="1"/>
</dbReference>
<evidence type="ECO:0000256" key="1">
    <source>
        <dbReference type="ARBA" id="ARBA00004496"/>
    </source>
</evidence>
<dbReference type="OMA" id="MINPPPK"/>
<feature type="region of interest" description="Disordered" evidence="13">
    <location>
        <begin position="853"/>
        <end position="878"/>
    </location>
</feature>
<dbReference type="CTD" id="107482"/>
<comment type="subcellular location">
    <subcellularLocation>
        <location evidence="1">Cytoplasm</location>
    </subcellularLocation>
</comment>
<dbReference type="GO" id="GO:0002009">
    <property type="term" value="P:morphogenesis of an epithelium"/>
    <property type="evidence" value="ECO:0007669"/>
    <property type="project" value="UniProtKB-ARBA"/>
</dbReference>
<keyword evidence="16" id="KW-1185">Reference proteome</keyword>
<keyword evidence="7" id="KW-0418">Kinase</keyword>
<name>A0A6P6YGP7_DERPT</name>
<dbReference type="InterPro" id="IPR020635">
    <property type="entry name" value="Tyr_kinase_cat_dom"/>
</dbReference>
<dbReference type="EC" id="2.7.10.2" evidence="2"/>
<evidence type="ECO:0000256" key="9">
    <source>
        <dbReference type="ARBA" id="ARBA00023137"/>
    </source>
</evidence>
<feature type="domain" description="SH3" evidence="14">
    <location>
        <begin position="404"/>
        <end position="480"/>
    </location>
</feature>